<protein>
    <submittedName>
        <fullName evidence="5">Adenine methylase</fullName>
    </submittedName>
</protein>
<name>A0A927E6K5_KLEPN</name>
<proteinExistence type="inferred from homology"/>
<dbReference type="PROSITE" id="PS00092">
    <property type="entry name" value="N6_MTASE"/>
    <property type="match status" value="1"/>
</dbReference>
<keyword evidence="2" id="KW-0808">Transferase</keyword>
<dbReference type="AlphaFoldDB" id="A0A927E6K5"/>
<gene>
    <name evidence="5" type="ORF">IE980_08985</name>
</gene>
<evidence type="ECO:0000313" key="5">
    <source>
        <dbReference type="EMBL" id="MBD3743743.1"/>
    </source>
</evidence>
<dbReference type="SUPFAM" id="SSF53335">
    <property type="entry name" value="S-adenosyl-L-methionine-dependent methyltransferases"/>
    <property type="match status" value="1"/>
</dbReference>
<dbReference type="GO" id="GO:0032259">
    <property type="term" value="P:methylation"/>
    <property type="evidence" value="ECO:0007669"/>
    <property type="project" value="UniProtKB-KW"/>
</dbReference>
<dbReference type="Pfam" id="PF05063">
    <property type="entry name" value="MT-A70"/>
    <property type="match status" value="1"/>
</dbReference>
<evidence type="ECO:0000256" key="1">
    <source>
        <dbReference type="ARBA" id="ARBA00022603"/>
    </source>
</evidence>
<dbReference type="GO" id="GO:0003676">
    <property type="term" value="F:nucleic acid binding"/>
    <property type="evidence" value="ECO:0007669"/>
    <property type="project" value="InterPro"/>
</dbReference>
<dbReference type="InterPro" id="IPR029063">
    <property type="entry name" value="SAM-dependent_MTases_sf"/>
</dbReference>
<evidence type="ECO:0000313" key="6">
    <source>
        <dbReference type="Proteomes" id="UP000623974"/>
    </source>
</evidence>
<dbReference type="InterPro" id="IPR007757">
    <property type="entry name" value="MT-A70-like"/>
</dbReference>
<dbReference type="EMBL" id="JACXSX010000001">
    <property type="protein sequence ID" value="MBD3743743.1"/>
    <property type="molecule type" value="Genomic_DNA"/>
</dbReference>
<comment type="similarity">
    <text evidence="3">Belongs to the MT-A70-like family.</text>
</comment>
<evidence type="ECO:0000256" key="3">
    <source>
        <dbReference type="PROSITE-ProRule" id="PRU00489"/>
    </source>
</evidence>
<dbReference type="PANTHER" id="PTHR12829:SF4">
    <property type="entry name" value="N(6)-ADENINE-SPECIFIC METHYLTRANSFERASE METTL4"/>
    <property type="match status" value="1"/>
</dbReference>
<evidence type="ECO:0000256" key="4">
    <source>
        <dbReference type="SAM" id="MobiDB-lite"/>
    </source>
</evidence>
<dbReference type="Proteomes" id="UP000623974">
    <property type="component" value="Unassembled WGS sequence"/>
</dbReference>
<dbReference type="InterPro" id="IPR002052">
    <property type="entry name" value="DNA_methylase_N6_adenine_CS"/>
</dbReference>
<dbReference type="GO" id="GO:0008168">
    <property type="term" value="F:methyltransferase activity"/>
    <property type="evidence" value="ECO:0007669"/>
    <property type="project" value="UniProtKB-KW"/>
</dbReference>
<comment type="caution">
    <text evidence="5">The sequence shown here is derived from an EMBL/GenBank/DDBJ whole genome shotgun (WGS) entry which is preliminary data.</text>
</comment>
<evidence type="ECO:0000256" key="2">
    <source>
        <dbReference type="ARBA" id="ARBA00022679"/>
    </source>
</evidence>
<accession>A0A927E6K5</accession>
<feature type="region of interest" description="Disordered" evidence="4">
    <location>
        <begin position="211"/>
        <end position="241"/>
    </location>
</feature>
<dbReference type="PROSITE" id="PS51143">
    <property type="entry name" value="MT_A70"/>
    <property type="match status" value="1"/>
</dbReference>
<sequence>MVDGMNEKYTLIYADPPWTYRDKAKDGERGAGHKYQTMTVLDICRLPVWELAAENCLLAMWWVPTQPLEALRVVEAWGFRLMTMKGFTWNKCYSRQTDKLALGMGHMTRANSEDCLFAVQGGIARPAGCRDRSVIHRPRLEHSRKPDIVREKLVQLLGDVPRIELFARQSSHGFDVWEISVSLQRCHCCRALPNISERLLNHEKYYSGFNESPVRHAGNRHRSQYQRRPASGRVIEGKGGS</sequence>
<dbReference type="PANTHER" id="PTHR12829">
    <property type="entry name" value="N6-ADENOSINE-METHYLTRANSFERASE"/>
    <property type="match status" value="1"/>
</dbReference>
<organism evidence="5 6">
    <name type="scientific">Klebsiella pneumoniae</name>
    <dbReference type="NCBI Taxonomy" id="573"/>
    <lineage>
        <taxon>Bacteria</taxon>
        <taxon>Pseudomonadati</taxon>
        <taxon>Pseudomonadota</taxon>
        <taxon>Gammaproteobacteria</taxon>
        <taxon>Enterobacterales</taxon>
        <taxon>Enterobacteriaceae</taxon>
        <taxon>Klebsiella/Raoultella group</taxon>
        <taxon>Klebsiella</taxon>
        <taxon>Klebsiella pneumoniae complex</taxon>
    </lineage>
</organism>
<keyword evidence="1 5" id="KW-0489">Methyltransferase</keyword>
<reference evidence="5" key="1">
    <citation type="submission" date="2020-07" db="EMBL/GenBank/DDBJ databases">
        <title>Clinical and genomic characterization of carbapenemase-producing Enterobacterales causing secondary infections during the COVID-19 crisis at a New York City hospital.</title>
        <authorList>
            <person name="Gomez-Simmonds A."/>
            <person name="Annavajhala M.K."/>
            <person name="Uhlemann A.-C."/>
        </authorList>
    </citation>
    <scope>NUCLEOTIDE SEQUENCE</scope>
    <source>
        <strain evidence="5">KP1828</strain>
    </source>
</reference>